<feature type="compositionally biased region" description="Low complexity" evidence="9">
    <location>
        <begin position="392"/>
        <end position="407"/>
    </location>
</feature>
<evidence type="ECO:0000256" key="5">
    <source>
        <dbReference type="ARBA" id="ARBA00022737"/>
    </source>
</evidence>
<evidence type="ECO:0000256" key="1">
    <source>
        <dbReference type="ARBA" id="ARBA00003843"/>
    </source>
</evidence>
<dbReference type="GO" id="GO:0005929">
    <property type="term" value="C:cilium"/>
    <property type="evidence" value="ECO:0007669"/>
    <property type="project" value="UniProtKB-SubCell"/>
</dbReference>
<dbReference type="InterPro" id="IPR032675">
    <property type="entry name" value="LRR_dom_sf"/>
</dbReference>
<keyword evidence="4" id="KW-0433">Leucine-rich repeat</keyword>
<dbReference type="Pfam" id="PF14580">
    <property type="entry name" value="LRR_9"/>
    <property type="match status" value="1"/>
</dbReference>
<dbReference type="SMART" id="SM00365">
    <property type="entry name" value="LRR_SD22"/>
    <property type="match status" value="4"/>
</dbReference>
<dbReference type="Proteomes" id="UP001353858">
    <property type="component" value="Unassembled WGS sequence"/>
</dbReference>
<feature type="region of interest" description="Disordered" evidence="9">
    <location>
        <begin position="923"/>
        <end position="943"/>
    </location>
</feature>
<dbReference type="PROSITE" id="PS51450">
    <property type="entry name" value="LRR"/>
    <property type="match status" value="4"/>
</dbReference>
<evidence type="ECO:0000256" key="6">
    <source>
        <dbReference type="ARBA" id="ARBA00023069"/>
    </source>
</evidence>
<evidence type="ECO:0000313" key="10">
    <source>
        <dbReference type="EMBL" id="KAK4878108.1"/>
    </source>
</evidence>
<dbReference type="SUPFAM" id="SSF52075">
    <property type="entry name" value="Outer arm dynein light chain 1"/>
    <property type="match status" value="1"/>
</dbReference>
<feature type="compositionally biased region" description="Polar residues" evidence="9">
    <location>
        <begin position="745"/>
        <end position="754"/>
    </location>
</feature>
<keyword evidence="11" id="KW-1185">Reference proteome</keyword>
<feature type="region of interest" description="Disordered" evidence="9">
    <location>
        <begin position="392"/>
        <end position="415"/>
    </location>
</feature>
<feature type="compositionally biased region" description="Acidic residues" evidence="9">
    <location>
        <begin position="334"/>
        <end position="349"/>
    </location>
</feature>
<evidence type="ECO:0000256" key="9">
    <source>
        <dbReference type="SAM" id="MobiDB-lite"/>
    </source>
</evidence>
<dbReference type="Gene3D" id="3.80.10.10">
    <property type="entry name" value="Ribonuclease Inhibitor"/>
    <property type="match status" value="2"/>
</dbReference>
<feature type="compositionally biased region" description="Acidic residues" evidence="9">
    <location>
        <begin position="313"/>
        <end position="325"/>
    </location>
</feature>
<evidence type="ECO:0000256" key="8">
    <source>
        <dbReference type="ARBA" id="ARBA00024433"/>
    </source>
</evidence>
<comment type="caution">
    <text evidence="10">The sequence shown here is derived from an EMBL/GenBank/DDBJ whole genome shotgun (WGS) entry which is preliminary data.</text>
</comment>
<keyword evidence="7" id="KW-0966">Cell projection</keyword>
<dbReference type="PANTHER" id="PTHR45973:SF9">
    <property type="entry name" value="LEUCINE-RICH REPEAT-CONTAINING PROTEIN 46"/>
    <property type="match status" value="1"/>
</dbReference>
<comment type="similarity">
    <text evidence="3">Belongs to the DNAAF1 family.</text>
</comment>
<reference evidence="11" key="1">
    <citation type="submission" date="2023-01" db="EMBL/GenBank/DDBJ databases">
        <title>Key to firefly adult light organ development and bioluminescence: homeobox transcription factors regulate luciferase expression and transportation to peroxisome.</title>
        <authorList>
            <person name="Fu X."/>
        </authorList>
    </citation>
    <scope>NUCLEOTIDE SEQUENCE [LARGE SCALE GENOMIC DNA]</scope>
</reference>
<proteinExistence type="inferred from homology"/>
<dbReference type="FunFam" id="3.80.10.10:FF:000166">
    <property type="entry name" value="Dynein assembly factor 1, axonemal"/>
    <property type="match status" value="1"/>
</dbReference>
<feature type="region of interest" description="Disordered" evidence="9">
    <location>
        <begin position="976"/>
        <end position="1002"/>
    </location>
</feature>
<dbReference type="InterPro" id="IPR050576">
    <property type="entry name" value="Cilia_flagella_integrity"/>
</dbReference>
<organism evidence="10 11">
    <name type="scientific">Aquatica leii</name>
    <dbReference type="NCBI Taxonomy" id="1421715"/>
    <lineage>
        <taxon>Eukaryota</taxon>
        <taxon>Metazoa</taxon>
        <taxon>Ecdysozoa</taxon>
        <taxon>Arthropoda</taxon>
        <taxon>Hexapoda</taxon>
        <taxon>Insecta</taxon>
        <taxon>Pterygota</taxon>
        <taxon>Neoptera</taxon>
        <taxon>Endopterygota</taxon>
        <taxon>Coleoptera</taxon>
        <taxon>Polyphaga</taxon>
        <taxon>Elateriformia</taxon>
        <taxon>Elateroidea</taxon>
        <taxon>Lampyridae</taxon>
        <taxon>Luciolinae</taxon>
        <taxon>Aquatica</taxon>
    </lineage>
</organism>
<feature type="region of interest" description="Disordered" evidence="9">
    <location>
        <begin position="281"/>
        <end position="363"/>
    </location>
</feature>
<comment type="function">
    <text evidence="1">Cilium-specific protein required for cilia structures.</text>
</comment>
<gene>
    <name evidence="10" type="ORF">RN001_010614</name>
</gene>
<protein>
    <recommendedName>
        <fullName evidence="8">Dynein axonemal assembly factor 1 homolog</fullName>
    </recommendedName>
</protein>
<evidence type="ECO:0000256" key="7">
    <source>
        <dbReference type="ARBA" id="ARBA00023273"/>
    </source>
</evidence>
<dbReference type="EMBL" id="JARPUR010000004">
    <property type="protein sequence ID" value="KAK4878108.1"/>
    <property type="molecule type" value="Genomic_DNA"/>
</dbReference>
<evidence type="ECO:0000313" key="11">
    <source>
        <dbReference type="Proteomes" id="UP001353858"/>
    </source>
</evidence>
<sequence length="1341" mass="153234">MAVIAEERINTDKLNLDEKEESPLDKIFKTPRMTKEFILKHCKQHKLYQTPHLNDVLYLHYKGFSRIENLEEYTGLRCLWLENNGIDKISGLDNQQDLRSLFLHYNLIKKIENLANCPNLNMLNLSHNQLRRIENLDNNVKLQTLNLGNNYIESVEELEHLIKLPEISVLDLSNNHIEDPLIVQIFSQMENLRVLCLNGNPVIRKIPAYRKTLTLACVQLRYLDDRPIFPRDRACAEAWERGGIAEEQAERQRWIDRENQRIMDSVDALIRMRDERRLQRLHQQDSGMGASVNDSESERNSITEEAAVNNVADGDDTSVDGDELTYDYAKACEESEQQSDNEEYEEAQEQPDNFMENRETTEDYSEYTENIFDFEPKKKRKVLVEEIDLSSSGSTETTEISRTSTGSNNLTINDETTSTKNADALRQAAENFMQATEATNRANIKSAIETFSKSSLTATDDKVLIEEVTSGAPQVDLHIVDQYVAKHEDIEIDADSANETSLQTLFELDQSLSQELQEKQVIVNDQIICEEETIAVKKGETPTNLEETKHEVVSDANKIIEETEALSTIKETTLKLESNNAVEETETIVTVNVTEFEGDVTNSRKVNDAEVVIVKLDENQVPEWVKETVTAKKDDQIQINQLEKTEEKVASDTNENERILDESEKEVKVAEYEDHNVEQNEAVIVQFVNDLTIGTEVEPVDELCKEIERILEVELQKEVKATELGNDQTVGKEVEPIKEVDVVKTESQTQINQTEKTEEPYASDSNDNKRIFDIDLDEVVKGSGSEEDITKCQNVQETEVAIIKLEENGALVNDQTIDEEVEPIKKDQINQLEETSEQVENESNENTIILEVKLNKTIVEIKDAPIDKTIDSEENKTTNTNVDNTEDVVVKLERTKQTRWKKLESITELITIDENYQTQINQETKEQVANDLNEDKRKGRDETEVCLPDTSVVGFQEEKLHKESVATVLKETVNVKSSHRDMETQTTEISESQNQASHDSDIRQNAMLSESIEAEPTLTQIDSGVSVSFGTETERTQNKGVSTDFIRDNVTNVFDELIKYTQNIEASSESDSDISVDKGPTYRKLNRNSCSIDAGESAEVTEVFERSKSTTRTITVGEEEYDINDIRELLTWQINTRASNTIVPMPYQRPRNEDEIAIDAESAMQFKTNYNDYIDECDKEVGGDAYKAPSVIECRKDTAEPIIEAANITGDLNFTEDLKTYTEKYNKQYQEVMETFIENYNKCNEHEEFKYSDCSDWAKRFDKSNNAEGTSTQFTEYENDMDILVELYNRDTELINQNREIDVAPKDDVIQTEPEAIIEDLPIVKNDITCTLEMQLAKENE</sequence>
<evidence type="ECO:0000256" key="2">
    <source>
        <dbReference type="ARBA" id="ARBA00004138"/>
    </source>
</evidence>
<evidence type="ECO:0000256" key="3">
    <source>
        <dbReference type="ARBA" id="ARBA00006453"/>
    </source>
</evidence>
<name>A0AAN7P835_9COLE</name>
<feature type="region of interest" description="Disordered" evidence="9">
    <location>
        <begin position="745"/>
        <end position="767"/>
    </location>
</feature>
<accession>A0AAN7P835</accession>
<evidence type="ECO:0000256" key="4">
    <source>
        <dbReference type="ARBA" id="ARBA00022614"/>
    </source>
</evidence>
<dbReference type="InterPro" id="IPR001611">
    <property type="entry name" value="Leu-rich_rpt"/>
</dbReference>
<keyword evidence="5" id="KW-0677">Repeat</keyword>
<dbReference type="PANTHER" id="PTHR45973">
    <property type="entry name" value="PROTEIN PHOSPHATASE 1 REGULATORY SUBUNIT SDS22-RELATED"/>
    <property type="match status" value="1"/>
</dbReference>
<keyword evidence="6" id="KW-0969">Cilium</keyword>
<feature type="compositionally biased region" description="Polar residues" evidence="9">
    <location>
        <begin position="984"/>
        <end position="997"/>
    </location>
</feature>
<comment type="subcellular location">
    <subcellularLocation>
        <location evidence="2">Cell projection</location>
        <location evidence="2">Cilium</location>
    </subcellularLocation>
</comment>